<proteinExistence type="predicted"/>
<protein>
    <submittedName>
        <fullName evidence="1">Uncharacterized protein</fullName>
    </submittedName>
</protein>
<dbReference type="RefSeq" id="WP_087108074.1">
    <property type="nucleotide sequence ID" value="NZ_CBCSCN010000009.1"/>
</dbReference>
<dbReference type="AlphaFoldDB" id="A0A1X7AHH5"/>
<evidence type="ECO:0000313" key="1">
    <source>
        <dbReference type="EMBL" id="SMA41577.1"/>
    </source>
</evidence>
<sequence length="80" mass="9726">MTPEQRRNWIHRIHNFEHNAGNIMRKQLLLNGYKYFVKALFLVFQMQLPEGVQLGFQVYDMNNRLDSFTVWQQRQGWLQG</sequence>
<dbReference type="OrthoDB" id="9996284at2"/>
<gene>
    <name evidence="1" type="ORF">EHSB41UT_01274</name>
</gene>
<reference evidence="1 2" key="1">
    <citation type="submission" date="2017-03" db="EMBL/GenBank/DDBJ databases">
        <authorList>
            <person name="Afonso C.L."/>
            <person name="Miller P.J."/>
            <person name="Scott M.A."/>
            <person name="Spackman E."/>
            <person name="Goraichik I."/>
            <person name="Dimitrov K.M."/>
            <person name="Suarez D.L."/>
            <person name="Swayne D.E."/>
        </authorList>
    </citation>
    <scope>NUCLEOTIDE SEQUENCE [LARGE SCALE GENOMIC DNA]</scope>
    <source>
        <strain evidence="1">SB41UT1</strain>
    </source>
</reference>
<organism evidence="1 2">
    <name type="scientific">Parendozoicomonas haliclonae</name>
    <dbReference type="NCBI Taxonomy" id="1960125"/>
    <lineage>
        <taxon>Bacteria</taxon>
        <taxon>Pseudomonadati</taxon>
        <taxon>Pseudomonadota</taxon>
        <taxon>Gammaproteobacteria</taxon>
        <taxon>Oceanospirillales</taxon>
        <taxon>Endozoicomonadaceae</taxon>
        <taxon>Parendozoicomonas</taxon>
    </lineage>
</organism>
<dbReference type="EMBL" id="FWPT01000003">
    <property type="protein sequence ID" value="SMA41577.1"/>
    <property type="molecule type" value="Genomic_DNA"/>
</dbReference>
<dbReference type="Proteomes" id="UP000196573">
    <property type="component" value="Unassembled WGS sequence"/>
</dbReference>
<accession>A0A1X7AHH5</accession>
<name>A0A1X7AHH5_9GAMM</name>
<keyword evidence="2" id="KW-1185">Reference proteome</keyword>
<evidence type="ECO:0000313" key="2">
    <source>
        <dbReference type="Proteomes" id="UP000196573"/>
    </source>
</evidence>